<feature type="transmembrane region" description="Helical" evidence="1">
    <location>
        <begin position="37"/>
        <end position="61"/>
    </location>
</feature>
<dbReference type="GO" id="GO:0016409">
    <property type="term" value="F:palmitoyltransferase activity"/>
    <property type="evidence" value="ECO:0007669"/>
    <property type="project" value="InterPro"/>
</dbReference>
<accession>A0A8E0VIR6</accession>
<keyword evidence="1" id="KW-0472">Membrane</keyword>
<dbReference type="PROSITE" id="PS50216">
    <property type="entry name" value="DHHC"/>
    <property type="match status" value="1"/>
</dbReference>
<comment type="caution">
    <text evidence="2">The sequence shown here is derived from an EMBL/GenBank/DDBJ whole genome shotgun (WGS) entry which is preliminary data.</text>
</comment>
<dbReference type="PANTHER" id="PTHR12246">
    <property type="entry name" value="PALMITOYLTRANSFERASE ZDHHC16"/>
    <property type="match status" value="1"/>
</dbReference>
<feature type="transmembrane region" description="Helical" evidence="1">
    <location>
        <begin position="247"/>
        <end position="272"/>
    </location>
</feature>
<sequence length="359" mass="40585">MRERRQNGCARCCIKCVQWLPVLFIALIVAWSYYAYVYSLCIVTFLVLYHIFLILFTWSYAKCILEEPKSPPNEFSFTGEDWKLLQNMPTGDRDKNSILLDIVGKRNLPVYMVGNDGNINVCLTCGLIKPDRAHHCSTCGKPRSYSERLLLSLIVGVFSKWIITVHGQTIVSDFTTTSILSCSSVGAPFIVSTLWPVRDPTLRTFGRQHYSSFPNTFVTFTCFFYQSRNLDRVRTKQFFGDLSANRFQVMFLFIVAAMFGICQTGLGGYHVYLAARNQTTLETYAIPKFRNGSSDARAFDMGRRANLQEMFGTNCCLAILPVRTTLGDGVHWRYRSGQGDLALLESGGNLSPIPLTNSF</sequence>
<feature type="transmembrane region" description="Helical" evidence="1">
    <location>
        <begin position="209"/>
        <end position="227"/>
    </location>
</feature>
<dbReference type="Proteomes" id="UP000728185">
    <property type="component" value="Unassembled WGS sequence"/>
</dbReference>
<feature type="transmembrane region" description="Helical" evidence="1">
    <location>
        <begin position="177"/>
        <end position="197"/>
    </location>
</feature>
<keyword evidence="3" id="KW-1185">Reference proteome</keyword>
<organism evidence="2 3">
    <name type="scientific">Fasciolopsis buskii</name>
    <dbReference type="NCBI Taxonomy" id="27845"/>
    <lineage>
        <taxon>Eukaryota</taxon>
        <taxon>Metazoa</taxon>
        <taxon>Spiralia</taxon>
        <taxon>Lophotrochozoa</taxon>
        <taxon>Platyhelminthes</taxon>
        <taxon>Trematoda</taxon>
        <taxon>Digenea</taxon>
        <taxon>Plagiorchiida</taxon>
        <taxon>Echinostomata</taxon>
        <taxon>Echinostomatoidea</taxon>
        <taxon>Fasciolidae</taxon>
        <taxon>Fasciolopsis</taxon>
    </lineage>
</organism>
<dbReference type="InterPro" id="IPR039859">
    <property type="entry name" value="PFA4/ZDH16/20/ERF2-like"/>
</dbReference>
<feature type="transmembrane region" description="Helical" evidence="1">
    <location>
        <begin position="12"/>
        <end position="31"/>
    </location>
</feature>
<keyword evidence="1" id="KW-0812">Transmembrane</keyword>
<evidence type="ECO:0000313" key="3">
    <source>
        <dbReference type="Proteomes" id="UP000728185"/>
    </source>
</evidence>
<dbReference type="EMBL" id="LUCM01008646">
    <property type="protein sequence ID" value="KAA0188096.1"/>
    <property type="molecule type" value="Genomic_DNA"/>
</dbReference>
<proteinExistence type="predicted"/>
<evidence type="ECO:0000256" key="1">
    <source>
        <dbReference type="SAM" id="Phobius"/>
    </source>
</evidence>
<reference evidence="2" key="1">
    <citation type="submission" date="2019-05" db="EMBL/GenBank/DDBJ databases">
        <title>Annotation for the trematode Fasciolopsis buski.</title>
        <authorList>
            <person name="Choi Y.-J."/>
        </authorList>
    </citation>
    <scope>NUCLEOTIDE SEQUENCE</scope>
    <source>
        <strain evidence="2">HT</strain>
        <tissue evidence="2">Whole worm</tissue>
    </source>
</reference>
<gene>
    <name evidence="2" type="ORF">FBUS_01474</name>
</gene>
<keyword evidence="1" id="KW-1133">Transmembrane helix</keyword>
<protein>
    <submittedName>
        <fullName evidence="2">Palmitoyltransferase</fullName>
    </submittedName>
</protein>
<feature type="transmembrane region" description="Helical" evidence="1">
    <location>
        <begin position="149"/>
        <end position="171"/>
    </location>
</feature>
<evidence type="ECO:0000313" key="2">
    <source>
        <dbReference type="EMBL" id="KAA0188096.1"/>
    </source>
</evidence>
<name>A0A8E0VIR6_9TREM</name>
<dbReference type="OrthoDB" id="9909019at2759"/>
<dbReference type="AlphaFoldDB" id="A0A8E0VIR6"/>